<comment type="caution">
    <text evidence="2">The sequence shown here is derived from an EMBL/GenBank/DDBJ whole genome shotgun (WGS) entry which is preliminary data.</text>
</comment>
<dbReference type="AlphaFoldDB" id="A0A1V8M5V8"/>
<accession>A0A1V8M5V8</accession>
<evidence type="ECO:0000313" key="2">
    <source>
        <dbReference type="EMBL" id="OQK16960.1"/>
    </source>
</evidence>
<gene>
    <name evidence="2" type="ORF">AU255_03410</name>
</gene>
<proteinExistence type="predicted"/>
<dbReference type="EMBL" id="LPUF01000001">
    <property type="protein sequence ID" value="OQK16960.1"/>
    <property type="molecule type" value="Genomic_DNA"/>
</dbReference>
<protein>
    <recommendedName>
        <fullName evidence="1">Transcription factor zinc-finger domain-containing protein</fullName>
    </recommendedName>
</protein>
<keyword evidence="3" id="KW-1185">Reference proteome</keyword>
<name>A0A1V8M5V8_9GAMM</name>
<dbReference type="STRING" id="1420851.AU255_03410"/>
<dbReference type="Pfam" id="PF13453">
    <property type="entry name" value="Zn_ribbon_TFIIB"/>
    <property type="match status" value="1"/>
</dbReference>
<evidence type="ECO:0000259" key="1">
    <source>
        <dbReference type="Pfam" id="PF13453"/>
    </source>
</evidence>
<feature type="domain" description="Transcription factor zinc-finger" evidence="1">
    <location>
        <begin position="46"/>
        <end position="87"/>
    </location>
</feature>
<reference evidence="2 3" key="1">
    <citation type="submission" date="2015-12" db="EMBL/GenBank/DDBJ databases">
        <authorList>
            <person name="Shamseldin A."/>
            <person name="Moawad H."/>
            <person name="Abd El-Rahim W.M."/>
            <person name="Sadowsky M.J."/>
        </authorList>
    </citation>
    <scope>NUCLEOTIDE SEQUENCE [LARGE SCALE GENOMIC DNA]</scope>
    <source>
        <strain evidence="2 3">WF1</strain>
    </source>
</reference>
<sequence>MARCKSCSAPLLANTNRCQYCGVRNDVDLQSKPYVMTHKKASDRLCPHCNKPLQTIQLQLDEQLFIERCADCLGLFFDLGELDILLNHSVSHVNSINLAHLDNINADRYHKKQVVKYIKCPVCREFMHRKNFAHKSGVIVDNCRFHGLWLDSGEVMHLMEWKKAGGQLLHEQGQRKKTHKVKQTQVARSKLWDASVNQSSFGLETDVLEFLASVVQKIL</sequence>
<organism evidence="2 3">
    <name type="scientific">Methyloprofundus sedimenti</name>
    <dbReference type="NCBI Taxonomy" id="1420851"/>
    <lineage>
        <taxon>Bacteria</taxon>
        <taxon>Pseudomonadati</taxon>
        <taxon>Pseudomonadota</taxon>
        <taxon>Gammaproteobacteria</taxon>
        <taxon>Methylococcales</taxon>
        <taxon>Methylococcaceae</taxon>
        <taxon>Methyloprofundus</taxon>
    </lineage>
</organism>
<dbReference type="Proteomes" id="UP000191980">
    <property type="component" value="Unassembled WGS sequence"/>
</dbReference>
<dbReference type="InterPro" id="IPR027392">
    <property type="entry name" value="TF_Znf"/>
</dbReference>
<dbReference type="RefSeq" id="WP_080521575.1">
    <property type="nucleotide sequence ID" value="NZ_LPUF01000001.1"/>
</dbReference>
<evidence type="ECO:0000313" key="3">
    <source>
        <dbReference type="Proteomes" id="UP000191980"/>
    </source>
</evidence>
<dbReference type="OrthoDB" id="9814037at2"/>